<dbReference type="AlphaFoldDB" id="A0A8H7ZX65"/>
<evidence type="ECO:0000256" key="1">
    <source>
        <dbReference type="SAM" id="MobiDB-lite"/>
    </source>
</evidence>
<reference evidence="2 3" key="1">
    <citation type="journal article" name="Sci. Rep.">
        <title>Genome-scale phylogenetic analyses confirm Olpidium as the closest living zoosporic fungus to the non-flagellated, terrestrial fungi.</title>
        <authorList>
            <person name="Chang Y."/>
            <person name="Rochon D."/>
            <person name="Sekimoto S."/>
            <person name="Wang Y."/>
            <person name="Chovatia M."/>
            <person name="Sandor L."/>
            <person name="Salamov A."/>
            <person name="Grigoriev I.V."/>
            <person name="Stajich J.E."/>
            <person name="Spatafora J.W."/>
        </authorList>
    </citation>
    <scope>NUCLEOTIDE SEQUENCE [LARGE SCALE GENOMIC DNA]</scope>
    <source>
        <strain evidence="2">S191</strain>
    </source>
</reference>
<feature type="compositionally biased region" description="Low complexity" evidence="1">
    <location>
        <begin position="116"/>
        <end position="130"/>
    </location>
</feature>
<keyword evidence="3" id="KW-1185">Reference proteome</keyword>
<dbReference type="EMBL" id="JAEFCI010004044">
    <property type="protein sequence ID" value="KAG5461188.1"/>
    <property type="molecule type" value="Genomic_DNA"/>
</dbReference>
<gene>
    <name evidence="2" type="ORF">BJ554DRAFT_6653</name>
</gene>
<proteinExistence type="predicted"/>
<dbReference type="OrthoDB" id="120976at2759"/>
<dbReference type="InterPro" id="IPR053040">
    <property type="entry name" value="LRR-containing_protein_71"/>
</dbReference>
<dbReference type="PANTHER" id="PTHR46984:SF1">
    <property type="entry name" value="LEUCINE-RICH REPEAT-CONTAINING PROTEIN 71"/>
    <property type="match status" value="1"/>
</dbReference>
<feature type="non-terminal residue" evidence="2">
    <location>
        <position position="1"/>
    </location>
</feature>
<dbReference type="PANTHER" id="PTHR46984">
    <property type="entry name" value="LEUCINE-RICH REPEAT-CONTAINING PROTEIN 71"/>
    <property type="match status" value="1"/>
</dbReference>
<feature type="compositionally biased region" description="Low complexity" evidence="1">
    <location>
        <begin position="163"/>
        <end position="172"/>
    </location>
</feature>
<feature type="compositionally biased region" description="Acidic residues" evidence="1">
    <location>
        <begin position="196"/>
        <end position="205"/>
    </location>
</feature>
<feature type="compositionally biased region" description="Basic and acidic residues" evidence="1">
    <location>
        <begin position="1"/>
        <end position="20"/>
    </location>
</feature>
<protein>
    <submittedName>
        <fullName evidence="2">Uncharacterized protein</fullName>
    </submittedName>
</protein>
<feature type="compositionally biased region" description="Basic and acidic residues" evidence="1">
    <location>
        <begin position="92"/>
        <end position="107"/>
    </location>
</feature>
<feature type="region of interest" description="Disordered" evidence="1">
    <location>
        <begin position="1"/>
        <end position="172"/>
    </location>
</feature>
<organism evidence="2 3">
    <name type="scientific">Olpidium bornovanus</name>
    <dbReference type="NCBI Taxonomy" id="278681"/>
    <lineage>
        <taxon>Eukaryota</taxon>
        <taxon>Fungi</taxon>
        <taxon>Fungi incertae sedis</taxon>
        <taxon>Olpidiomycota</taxon>
        <taxon>Olpidiomycotina</taxon>
        <taxon>Olpidiomycetes</taxon>
        <taxon>Olpidiales</taxon>
        <taxon>Olpidiaceae</taxon>
        <taxon>Olpidium</taxon>
    </lineage>
</organism>
<name>A0A8H7ZX65_9FUNG</name>
<evidence type="ECO:0000313" key="3">
    <source>
        <dbReference type="Proteomes" id="UP000673691"/>
    </source>
</evidence>
<feature type="compositionally biased region" description="Basic and acidic residues" evidence="1">
    <location>
        <begin position="33"/>
        <end position="58"/>
    </location>
</feature>
<feature type="region of interest" description="Disordered" evidence="1">
    <location>
        <begin position="189"/>
        <end position="213"/>
    </location>
</feature>
<evidence type="ECO:0000313" key="2">
    <source>
        <dbReference type="EMBL" id="KAG5461188.1"/>
    </source>
</evidence>
<accession>A0A8H7ZX65</accession>
<comment type="caution">
    <text evidence="2">The sequence shown here is derived from an EMBL/GenBank/DDBJ whole genome shotgun (WGS) entry which is preliminary data.</text>
</comment>
<sequence length="348" mass="35683">HDEIIARRKAAVEPDKKRETVEEDSASKKPKGRGKDEPRANIRSAKKDETLGGTKGKDASSGGGTDSGACAIGSVSVPGSSTGLAAKPAKKGAKDTKGTTGKKDKDSASATADIPAVGAAAKGVKGAKTAKSGEKGVGIGKDAASEKATGSATAGPPEKEKAGAGVKAAAGGKADKKGGALVASVKAGKKGKADDAKDEEVEEVEPPPAPAEPMFESNGQWFVWGNRVLANLNLSYTGCSETVLKAFYDAVKEQDFSSEQLNDGNVGLCRINFQGNKFGMDNQVLRGIYAITDKRNPYRNLQIGGFARPDAPFSGTAQQPQAGREYVRGSAVADIEEEGSEGAVAGKE</sequence>
<dbReference type="Proteomes" id="UP000673691">
    <property type="component" value="Unassembled WGS sequence"/>
</dbReference>